<comment type="caution">
    <text evidence="2">The sequence shown here is derived from an EMBL/GenBank/DDBJ whole genome shotgun (WGS) entry which is preliminary data.</text>
</comment>
<accession>A0A4Q5LUC8</accession>
<reference evidence="2 3" key="1">
    <citation type="submission" date="2019-02" db="EMBL/GenBank/DDBJ databases">
        <title>Bacterial novel species Emticicia sp. 17J42-9 isolated from soil.</title>
        <authorList>
            <person name="Jung H.-Y."/>
        </authorList>
    </citation>
    <scope>NUCLEOTIDE SEQUENCE [LARGE SCALE GENOMIC DNA]</scope>
    <source>
        <strain evidence="2 3">17J42-9</strain>
    </source>
</reference>
<dbReference type="InterPro" id="IPR029068">
    <property type="entry name" value="Glyas_Bleomycin-R_OHBP_Dase"/>
</dbReference>
<dbReference type="OrthoDB" id="9798201at2"/>
<evidence type="ECO:0000313" key="2">
    <source>
        <dbReference type="EMBL" id="RYU93204.1"/>
    </source>
</evidence>
<dbReference type="AlphaFoldDB" id="A0A4Q5LUC8"/>
<dbReference type="CDD" id="cd06587">
    <property type="entry name" value="VOC"/>
    <property type="match status" value="1"/>
</dbReference>
<dbReference type="PROSITE" id="PS51819">
    <property type="entry name" value="VOC"/>
    <property type="match status" value="1"/>
</dbReference>
<dbReference type="InterPro" id="IPR004360">
    <property type="entry name" value="Glyas_Fos-R_dOase_dom"/>
</dbReference>
<evidence type="ECO:0000259" key="1">
    <source>
        <dbReference type="PROSITE" id="PS51819"/>
    </source>
</evidence>
<organism evidence="2 3">
    <name type="scientific">Emticicia agri</name>
    <dbReference type="NCBI Taxonomy" id="2492393"/>
    <lineage>
        <taxon>Bacteria</taxon>
        <taxon>Pseudomonadati</taxon>
        <taxon>Bacteroidota</taxon>
        <taxon>Cytophagia</taxon>
        <taxon>Cytophagales</taxon>
        <taxon>Leadbetterellaceae</taxon>
        <taxon>Emticicia</taxon>
    </lineage>
</organism>
<dbReference type="Gene3D" id="3.10.180.10">
    <property type="entry name" value="2,3-Dihydroxybiphenyl 1,2-Dioxygenase, domain 1"/>
    <property type="match status" value="1"/>
</dbReference>
<keyword evidence="3" id="KW-1185">Reference proteome</keyword>
<feature type="domain" description="VOC" evidence="1">
    <location>
        <begin position="1"/>
        <end position="117"/>
    </location>
</feature>
<dbReference type="Pfam" id="PF00903">
    <property type="entry name" value="Glyoxalase"/>
    <property type="match status" value="1"/>
</dbReference>
<dbReference type="RefSeq" id="WP_130023658.1">
    <property type="nucleotide sequence ID" value="NZ_SEWF01000052.1"/>
</dbReference>
<dbReference type="SUPFAM" id="SSF54593">
    <property type="entry name" value="Glyoxalase/Bleomycin resistance protein/Dihydroxybiphenyl dioxygenase"/>
    <property type="match status" value="1"/>
</dbReference>
<gene>
    <name evidence="2" type="ORF">EWM59_23300</name>
</gene>
<protein>
    <submittedName>
        <fullName evidence="2">VOC family protein</fullName>
    </submittedName>
</protein>
<dbReference type="EMBL" id="SEWF01000052">
    <property type="protein sequence ID" value="RYU93204.1"/>
    <property type="molecule type" value="Genomic_DNA"/>
</dbReference>
<name>A0A4Q5LUC8_9BACT</name>
<evidence type="ECO:0000313" key="3">
    <source>
        <dbReference type="Proteomes" id="UP000293162"/>
    </source>
</evidence>
<proteinExistence type="predicted"/>
<dbReference type="InterPro" id="IPR037523">
    <property type="entry name" value="VOC_core"/>
</dbReference>
<dbReference type="Proteomes" id="UP000293162">
    <property type="component" value="Unassembled WGS sequence"/>
</dbReference>
<sequence>MATCLSFLRVSDVEKTLNWYTELGFKCLGTNAEPGCALDWALLDWEGAQFMLYPDGTEDASTAKYAGLCIIVDSIDALIEPIKAKAEIIDINPGTFFGKKEIVFKDLNGFQVTFGCDV</sequence>